<comment type="caution">
    <text evidence="1">The sequence shown here is derived from an EMBL/GenBank/DDBJ whole genome shotgun (WGS) entry which is preliminary data.</text>
</comment>
<name>A0A443JRI0_9RHOB</name>
<accession>A0A443JRI0</accession>
<protein>
    <submittedName>
        <fullName evidence="1">Uncharacterized protein</fullName>
    </submittedName>
</protein>
<dbReference type="RefSeq" id="WP_128208092.1">
    <property type="nucleotide sequence ID" value="NZ_JBHRSO010000013.1"/>
</dbReference>
<dbReference type="SUPFAM" id="SSF48695">
    <property type="entry name" value="Multiheme cytochromes"/>
    <property type="match status" value="1"/>
</dbReference>
<proteinExistence type="predicted"/>
<dbReference type="AlphaFoldDB" id="A0A443JRI0"/>
<dbReference type="EMBL" id="SAUZ01000004">
    <property type="protein sequence ID" value="RWR23108.1"/>
    <property type="molecule type" value="Genomic_DNA"/>
</dbReference>
<dbReference type="Proteomes" id="UP000284476">
    <property type="component" value="Unassembled WGS sequence"/>
</dbReference>
<reference evidence="1 2" key="1">
    <citation type="submission" date="2019-01" db="EMBL/GenBank/DDBJ databases">
        <title>Sinorhodobacter populi sp. nov. isolated from the symptomatic bark tissue of Populus euramericana canker.</title>
        <authorList>
            <person name="Xu G."/>
        </authorList>
    </citation>
    <scope>NUCLEOTIDE SEQUENCE [LARGE SCALE GENOMIC DNA]</scope>
    <source>
        <strain evidence="1 2">SK2B-1</strain>
    </source>
</reference>
<dbReference type="InterPro" id="IPR036280">
    <property type="entry name" value="Multihaem_cyt_sf"/>
</dbReference>
<organism evidence="1 2">
    <name type="scientific">Paenirhodobacter populi</name>
    <dbReference type="NCBI Taxonomy" id="2306993"/>
    <lineage>
        <taxon>Bacteria</taxon>
        <taxon>Pseudomonadati</taxon>
        <taxon>Pseudomonadota</taxon>
        <taxon>Alphaproteobacteria</taxon>
        <taxon>Rhodobacterales</taxon>
        <taxon>Rhodobacter group</taxon>
        <taxon>Paenirhodobacter</taxon>
    </lineage>
</organism>
<sequence>MTAQIRSTALAHAQVAPFEITLPFVCTTCHDEIRSTRRPVNCAGCHGDDFTLSRSPASELTFVADPGHGWLLIAAERYRAYGLNPTRISSCSHVSPDGSVFALEEDGDAEIFLQAFRDYHGITPFIAEQFEDPCRIRNWPLIRTAQPWPGFFPLSVRSMHNQTAVNRILTSGDKGRVIRKQE</sequence>
<evidence type="ECO:0000313" key="1">
    <source>
        <dbReference type="EMBL" id="RWR23108.1"/>
    </source>
</evidence>
<gene>
    <name evidence="1" type="ORF">D2T30_05670</name>
</gene>
<evidence type="ECO:0000313" key="2">
    <source>
        <dbReference type="Proteomes" id="UP000284476"/>
    </source>
</evidence>